<dbReference type="Proteomes" id="UP000594632">
    <property type="component" value="Chromosome"/>
</dbReference>
<dbReference type="RefSeq" id="WP_009992702.1">
    <property type="nucleotide sequence ID" value="NZ_CP011055.2"/>
</dbReference>
<dbReference type="OrthoDB" id="382941at2157"/>
<evidence type="ECO:0000313" key="3">
    <source>
        <dbReference type="Proteomes" id="UP000076770"/>
    </source>
</evidence>
<evidence type="ECO:0000313" key="1">
    <source>
        <dbReference type="EMBL" id="QPG48874.1"/>
    </source>
</evidence>
<accession>A0A157T1N5</accession>
<dbReference type="Proteomes" id="UP000076770">
    <property type="component" value="Chromosome i"/>
</dbReference>
<proteinExistence type="predicted"/>
<reference evidence="1 4" key="3">
    <citation type="journal article" date="2020" name="Nat. Commun.">
        <title>The structures of two archaeal type IV pili illuminate evolutionary relationships.</title>
        <authorList>
            <person name="Wang F."/>
            <person name="Baquero D.P."/>
            <person name="Su Z."/>
            <person name="Beltran L.C."/>
            <person name="Prangishvili D."/>
            <person name="Krupovic M."/>
            <person name="Egelman E.H."/>
        </authorList>
    </citation>
    <scope>NUCLEOTIDE SEQUENCE [LARGE SCALE GENOMIC DNA]</scope>
    <source>
        <strain evidence="1 4">POZ149</strain>
    </source>
</reference>
<dbReference type="EMBL" id="CP050869">
    <property type="protein sequence ID" value="QPG48874.1"/>
    <property type="molecule type" value="Genomic_DNA"/>
</dbReference>
<dbReference type="PATRIC" id="fig|2287.9.peg.1666"/>
<evidence type="ECO:0000313" key="4">
    <source>
        <dbReference type="Proteomes" id="UP000594632"/>
    </source>
</evidence>
<dbReference type="AlphaFoldDB" id="A0A157T1N5"/>
<organism evidence="2 3">
    <name type="scientific">Saccharolobus solfataricus</name>
    <name type="common">Sulfolobus solfataricus</name>
    <dbReference type="NCBI Taxonomy" id="2287"/>
    <lineage>
        <taxon>Archaea</taxon>
        <taxon>Thermoproteota</taxon>
        <taxon>Thermoprotei</taxon>
        <taxon>Sulfolobales</taxon>
        <taxon>Sulfolobaceae</taxon>
        <taxon>Saccharolobus</taxon>
    </lineage>
</organism>
<protein>
    <submittedName>
        <fullName evidence="2">Uncharacterized protein</fullName>
    </submittedName>
</protein>
<dbReference type="GeneID" id="44089146"/>
<gene>
    <name evidence="1" type="ORF">HFC64_01980</name>
    <name evidence="2" type="ORF">SSOP1_1596</name>
</gene>
<reference evidence="2" key="2">
    <citation type="submission" date="2016-04" db="EMBL/GenBank/DDBJ databases">
        <authorList>
            <person name="Evans L.H."/>
            <person name="Alamgir A."/>
            <person name="Owens N."/>
            <person name="Weber N.D."/>
            <person name="Virtaneva K."/>
            <person name="Barbian K."/>
            <person name="Babar A."/>
            <person name="Rosenke K."/>
        </authorList>
    </citation>
    <scope>NUCLEOTIDE SEQUENCE</scope>
    <source>
        <strain evidence="2">P1</strain>
    </source>
</reference>
<sequence length="58" mass="6844">MVLGWGFFVPIYFATRGRRIRSVSIKIADAIDMYYKGLITKDQLIQIIDMYRDVERSI</sequence>
<name>A0A157T1N5_SACSO</name>
<reference evidence="3" key="1">
    <citation type="submission" date="2016-04" db="EMBL/GenBank/DDBJ databases">
        <authorList>
            <person name="Shah S.A."/>
            <person name="Garrett R.A."/>
        </authorList>
    </citation>
    <scope>NUCLEOTIDE SEQUENCE [LARGE SCALE GENOMIC DNA]</scope>
    <source>
        <strain evidence="3">ATCC 35091 / DSM 1616 / JCM 8930 / NBRC 15331 / P1</strain>
    </source>
</reference>
<dbReference type="EMBL" id="LT549890">
    <property type="protein sequence ID" value="SAI85150.1"/>
    <property type="molecule type" value="Genomic_DNA"/>
</dbReference>
<evidence type="ECO:0000313" key="2">
    <source>
        <dbReference type="EMBL" id="SAI85150.1"/>
    </source>
</evidence>